<evidence type="ECO:0000313" key="3">
    <source>
        <dbReference type="Proteomes" id="UP000682134"/>
    </source>
</evidence>
<dbReference type="SUPFAM" id="SSF53474">
    <property type="entry name" value="alpha/beta-Hydrolases"/>
    <property type="match status" value="1"/>
</dbReference>
<dbReference type="Gene3D" id="3.40.50.1820">
    <property type="entry name" value="alpha/beta hydrolase"/>
    <property type="match status" value="1"/>
</dbReference>
<accession>A0A940NL78</accession>
<proteinExistence type="predicted"/>
<evidence type="ECO:0000259" key="1">
    <source>
        <dbReference type="Pfam" id="PF00561"/>
    </source>
</evidence>
<dbReference type="AlphaFoldDB" id="A0A940NL78"/>
<evidence type="ECO:0000313" key="2">
    <source>
        <dbReference type="EMBL" id="MBP0724581.1"/>
    </source>
</evidence>
<feature type="domain" description="AB hydrolase-1" evidence="1">
    <location>
        <begin position="54"/>
        <end position="151"/>
    </location>
</feature>
<dbReference type="Pfam" id="PF00561">
    <property type="entry name" value="Abhydrolase_1"/>
    <property type="match status" value="1"/>
</dbReference>
<dbReference type="RefSeq" id="WP_209403271.1">
    <property type="nucleotide sequence ID" value="NZ_JAGIYQ010000003.1"/>
</dbReference>
<dbReference type="InterPro" id="IPR000073">
    <property type="entry name" value="AB_hydrolase_1"/>
</dbReference>
<protein>
    <recommendedName>
        <fullName evidence="1">AB hydrolase-1 domain-containing protein</fullName>
    </recommendedName>
</protein>
<reference evidence="2" key="1">
    <citation type="submission" date="2021-04" db="EMBL/GenBank/DDBJ databases">
        <title>Genome seq and assembly of Bacillus sp.</title>
        <authorList>
            <person name="Chhetri G."/>
        </authorList>
    </citation>
    <scope>NUCLEOTIDE SEQUENCE</scope>
    <source>
        <strain evidence="2">RG28</strain>
    </source>
</reference>
<dbReference type="EMBL" id="JAGIYQ010000003">
    <property type="protein sequence ID" value="MBP0724581.1"/>
    <property type="molecule type" value="Genomic_DNA"/>
</dbReference>
<gene>
    <name evidence="2" type="ORF">J5Y03_05190</name>
</gene>
<organism evidence="2 3">
    <name type="scientific">Gottfriedia endophytica</name>
    <dbReference type="NCBI Taxonomy" id="2820819"/>
    <lineage>
        <taxon>Bacteria</taxon>
        <taxon>Bacillati</taxon>
        <taxon>Bacillota</taxon>
        <taxon>Bacilli</taxon>
        <taxon>Bacillales</taxon>
        <taxon>Bacillaceae</taxon>
        <taxon>Gottfriedia</taxon>
    </lineage>
</organism>
<name>A0A940NL78_9BACI</name>
<dbReference type="InterPro" id="IPR029058">
    <property type="entry name" value="AB_hydrolase_fold"/>
</dbReference>
<comment type="caution">
    <text evidence="2">The sequence shown here is derived from an EMBL/GenBank/DDBJ whole genome shotgun (WGS) entry which is preliminary data.</text>
</comment>
<keyword evidence="3" id="KW-1185">Reference proteome</keyword>
<sequence>MEITERYFFQEDQQAVIHLPQRPNGFGILYIGGRSHYVENQESCLIHHVDKKGMIEYFRSQGYTIFTCNFYGRHWGSDQAVFLANTLYHSVMRKETLNPAIHIIGEDMGALLVCKLFRNSPIRIRSIVLINPILNLQDELEMERKNIVFFKRTLHEVLNAYQTNHLNFALKQGCNFYENITPIKIYSSTRNHYKWKNQIRLIEQERLSRKLDFSLLIFHEEKKYAYARDIHHFFKLHQKVL</sequence>
<dbReference type="Proteomes" id="UP000682134">
    <property type="component" value="Unassembled WGS sequence"/>
</dbReference>